<dbReference type="Proteomes" id="UP000215902">
    <property type="component" value="Unassembled WGS sequence"/>
</dbReference>
<gene>
    <name evidence="2" type="ORF">BOX15_Mlig031422g2</name>
</gene>
<feature type="region of interest" description="Disordered" evidence="1">
    <location>
        <begin position="404"/>
        <end position="487"/>
    </location>
</feature>
<feature type="non-terminal residue" evidence="2">
    <location>
        <position position="1"/>
    </location>
</feature>
<accession>A0A267EEX9</accession>
<reference evidence="2 3" key="1">
    <citation type="submission" date="2017-06" db="EMBL/GenBank/DDBJ databases">
        <title>A platform for efficient transgenesis in Macrostomum lignano, a flatworm model organism for stem cell research.</title>
        <authorList>
            <person name="Berezikov E."/>
        </authorList>
    </citation>
    <scope>NUCLEOTIDE SEQUENCE [LARGE SCALE GENOMIC DNA]</scope>
    <source>
        <strain evidence="2">DV1</strain>
        <tissue evidence="2">Whole organism</tissue>
    </source>
</reference>
<keyword evidence="3" id="KW-1185">Reference proteome</keyword>
<sequence>VPEGGHVTPAEMALYLVCGSRHRNVYSSMVNERLSKHLPKSGESLHASYCSVEALDDRGLQFSGLLLISEDDSAFTDIVSEQLQKLNLTVAPLIVQDTWEQGCLPGLLLFECREDPAEYASRLREKSCSIVGAHRMGFCRQRNSQMQFYVLVVVLTGGPQALSYVRECLTRLICADLRLERGLFARLSRPGLADNPPYVPTVDSRCLKTSFLLVRGSHSYADRVQSKFKTAFRMTSKTDKYFAILAILDKSSPAYRSDPERRALMDQLMSYKNCRVDEVFVCQLDCNSCMAPVTYAVPPVGITCSPYLMLVTDTWGPSKAALLEACRGQSYSCFFTAGPSRIAVMHFADAGDRHSTALAVIALGVQVYAAFINDWIVHVETVPHGPLRDTQFLQLVRPDLRSLVLHGPPPPSMRSPTSLLPTPPCQSSLPAPLQHSLKPDVAASASTADSAEAEVPSTSAEELEAEPADDSLTGWDTDLDAGSPMSIESDGEEVALEAAVGVGEAPEPGLVIGGGFPRGPRTPSESSADDQPLQLEVAADEAASSGPSPSPQPAPQPQQLDQAGGLLSNVCLEVFPLSQSVSRCDIEQLLLDQRCPNDEDWHYVLQTVGNAGFQRLLLFAEDPGSDLCRCFRSLHSGGGGNRRLPPPQVHRRSIFHSEAGSVCPLPLRTVACFRPRGLWLCELRPGELATVLQSLVGRRRQVWADRRRHSVLICFEQHEDAVSSYLLVCVQCTYRVACYLCFGID</sequence>
<evidence type="ECO:0000313" key="3">
    <source>
        <dbReference type="Proteomes" id="UP000215902"/>
    </source>
</evidence>
<protein>
    <submittedName>
        <fullName evidence="2">Uncharacterized protein</fullName>
    </submittedName>
</protein>
<name>A0A267EEX9_9PLAT</name>
<feature type="region of interest" description="Disordered" evidence="1">
    <location>
        <begin position="505"/>
        <end position="561"/>
    </location>
</feature>
<evidence type="ECO:0000256" key="1">
    <source>
        <dbReference type="SAM" id="MobiDB-lite"/>
    </source>
</evidence>
<organism evidence="2 3">
    <name type="scientific">Macrostomum lignano</name>
    <dbReference type="NCBI Taxonomy" id="282301"/>
    <lineage>
        <taxon>Eukaryota</taxon>
        <taxon>Metazoa</taxon>
        <taxon>Spiralia</taxon>
        <taxon>Lophotrochozoa</taxon>
        <taxon>Platyhelminthes</taxon>
        <taxon>Rhabditophora</taxon>
        <taxon>Macrostomorpha</taxon>
        <taxon>Macrostomida</taxon>
        <taxon>Macrostomidae</taxon>
        <taxon>Macrostomum</taxon>
    </lineage>
</organism>
<evidence type="ECO:0000313" key="2">
    <source>
        <dbReference type="EMBL" id="PAA59457.1"/>
    </source>
</evidence>
<proteinExistence type="predicted"/>
<feature type="compositionally biased region" description="Low complexity" evidence="1">
    <location>
        <begin position="440"/>
        <end position="455"/>
    </location>
</feature>
<dbReference type="AlphaFoldDB" id="A0A267EEX9"/>
<feature type="compositionally biased region" description="Polar residues" evidence="1">
    <location>
        <begin position="414"/>
        <end position="429"/>
    </location>
</feature>
<comment type="caution">
    <text evidence="2">The sequence shown here is derived from an EMBL/GenBank/DDBJ whole genome shotgun (WGS) entry which is preliminary data.</text>
</comment>
<dbReference type="EMBL" id="NIVC01002260">
    <property type="protein sequence ID" value="PAA59457.1"/>
    <property type="molecule type" value="Genomic_DNA"/>
</dbReference>